<comment type="pathway">
    <text evidence="1 8">Amino-acid biosynthesis; L-histidine biosynthesis; L-histidine from 5-phospho-alpha-D-ribose 1-diphosphate: step 8/9.</text>
</comment>
<dbReference type="Pfam" id="PF02811">
    <property type="entry name" value="PHP"/>
    <property type="match status" value="1"/>
</dbReference>
<name>A0A934M2F5_9CLOT</name>
<sequence length="282" mass="32537">MNYLYDYHIHTTYSTDGNNTILEVCKSAVEKGLKEIAITDHFEPTRRNENYSEYKPNEYKLEIEKIREIFNGKLKIKMGIELGQPQHFLNSSKSIVNSMPYDYVIGSAHKLSDDTDFSEFDYKNVPLENACSAYINELKQLVSQADFDCVGHIDLIKRYSTDCYKRRVSLLTQQELLKEVFNILILQGKGIEINTSGLRQSPKETMPGIDVLKLYRELGGEILTIGSDSHYAQDVAKGLDIAIENAREAGFKYLTIFTNRVPEFIKISYKNDFYYMDNRKII</sequence>
<dbReference type="EMBL" id="JAEEGB010000026">
    <property type="protein sequence ID" value="MBI6874349.1"/>
    <property type="molecule type" value="Genomic_DNA"/>
</dbReference>
<dbReference type="PANTHER" id="PTHR21039">
    <property type="entry name" value="HISTIDINOL PHOSPHATASE-RELATED"/>
    <property type="match status" value="1"/>
</dbReference>
<evidence type="ECO:0000256" key="2">
    <source>
        <dbReference type="ARBA" id="ARBA00009152"/>
    </source>
</evidence>
<dbReference type="InterPro" id="IPR004013">
    <property type="entry name" value="PHP_dom"/>
</dbReference>
<evidence type="ECO:0000256" key="3">
    <source>
        <dbReference type="ARBA" id="ARBA00013085"/>
    </source>
</evidence>
<comment type="caution">
    <text evidence="10">The sequence shown here is derived from an EMBL/GenBank/DDBJ whole genome shotgun (WGS) entry which is preliminary data.</text>
</comment>
<evidence type="ECO:0000313" key="10">
    <source>
        <dbReference type="EMBL" id="MBI6874349.1"/>
    </source>
</evidence>
<dbReference type="GO" id="GO:0000105">
    <property type="term" value="P:L-histidine biosynthetic process"/>
    <property type="evidence" value="ECO:0007669"/>
    <property type="project" value="UniProtKB-UniRule"/>
</dbReference>
<dbReference type="SUPFAM" id="SSF89550">
    <property type="entry name" value="PHP domain-like"/>
    <property type="match status" value="1"/>
</dbReference>
<dbReference type="RefSeq" id="WP_211143739.1">
    <property type="nucleotide sequence ID" value="NZ_JAEEGB010000026.1"/>
</dbReference>
<keyword evidence="4 8" id="KW-0028">Amino-acid biosynthesis</keyword>
<evidence type="ECO:0000256" key="6">
    <source>
        <dbReference type="ARBA" id="ARBA00023102"/>
    </source>
</evidence>
<proteinExistence type="inferred from homology"/>
<feature type="domain" description="Polymerase/histidinol phosphatase N-terminal" evidence="9">
    <location>
        <begin position="5"/>
        <end position="86"/>
    </location>
</feature>
<dbReference type="Gene3D" id="3.20.20.140">
    <property type="entry name" value="Metal-dependent hydrolases"/>
    <property type="match status" value="1"/>
</dbReference>
<keyword evidence="11" id="KW-1185">Reference proteome</keyword>
<evidence type="ECO:0000256" key="4">
    <source>
        <dbReference type="ARBA" id="ARBA00022605"/>
    </source>
</evidence>
<keyword evidence="6 8" id="KW-0368">Histidine biosynthesis</keyword>
<dbReference type="AlphaFoldDB" id="A0A934M2F5"/>
<reference evidence="10" key="1">
    <citation type="submission" date="2020-12" db="EMBL/GenBank/DDBJ databases">
        <title>Clostridium thailandense sp. nov., a novel acetogenic bacterium isolated from peat land soil in Thailand.</title>
        <authorList>
            <person name="Chaikitkaew S."/>
            <person name="Birkeland N.K."/>
        </authorList>
    </citation>
    <scope>NUCLEOTIDE SEQUENCE</scope>
    <source>
        <strain evidence="10">DSM 17425</strain>
    </source>
</reference>
<evidence type="ECO:0000256" key="8">
    <source>
        <dbReference type="RuleBase" id="RU366003"/>
    </source>
</evidence>
<dbReference type="InterPro" id="IPR003141">
    <property type="entry name" value="Pol/His_phosphatase_N"/>
</dbReference>
<dbReference type="NCBIfam" id="TIGR01856">
    <property type="entry name" value="hisJ_fam"/>
    <property type="match status" value="1"/>
</dbReference>
<gene>
    <name evidence="10" type="ORF">I6U51_16885</name>
</gene>
<dbReference type="PANTHER" id="PTHR21039:SF0">
    <property type="entry name" value="HISTIDINOL-PHOSPHATASE"/>
    <property type="match status" value="1"/>
</dbReference>
<evidence type="ECO:0000256" key="7">
    <source>
        <dbReference type="ARBA" id="ARBA00049158"/>
    </source>
</evidence>
<comment type="catalytic activity">
    <reaction evidence="7 8">
        <text>L-histidinol phosphate + H2O = L-histidinol + phosphate</text>
        <dbReference type="Rhea" id="RHEA:14465"/>
        <dbReference type="ChEBI" id="CHEBI:15377"/>
        <dbReference type="ChEBI" id="CHEBI:43474"/>
        <dbReference type="ChEBI" id="CHEBI:57699"/>
        <dbReference type="ChEBI" id="CHEBI:57980"/>
        <dbReference type="EC" id="3.1.3.15"/>
    </reaction>
</comment>
<dbReference type="InterPro" id="IPR010140">
    <property type="entry name" value="Histidinol_P_phosphatase_HisJ"/>
</dbReference>
<comment type="similarity">
    <text evidence="2 8">Belongs to the PHP hydrolase family. HisK subfamily.</text>
</comment>
<organism evidence="10 11">
    <name type="scientific">Clostridium aciditolerans</name>
    <dbReference type="NCBI Taxonomy" id="339861"/>
    <lineage>
        <taxon>Bacteria</taxon>
        <taxon>Bacillati</taxon>
        <taxon>Bacillota</taxon>
        <taxon>Clostridia</taxon>
        <taxon>Eubacteriales</taxon>
        <taxon>Clostridiaceae</taxon>
        <taxon>Clostridium</taxon>
    </lineage>
</organism>
<dbReference type="GO" id="GO:0005737">
    <property type="term" value="C:cytoplasm"/>
    <property type="evidence" value="ECO:0007669"/>
    <property type="project" value="TreeGrafter"/>
</dbReference>
<evidence type="ECO:0000259" key="9">
    <source>
        <dbReference type="SMART" id="SM00481"/>
    </source>
</evidence>
<evidence type="ECO:0000256" key="5">
    <source>
        <dbReference type="ARBA" id="ARBA00022801"/>
    </source>
</evidence>
<dbReference type="EC" id="3.1.3.15" evidence="3 8"/>
<dbReference type="GO" id="GO:0004401">
    <property type="term" value="F:histidinol-phosphatase activity"/>
    <property type="evidence" value="ECO:0007669"/>
    <property type="project" value="UniProtKB-UniRule"/>
</dbReference>
<keyword evidence="5 8" id="KW-0378">Hydrolase</keyword>
<protein>
    <recommendedName>
        <fullName evidence="3 8">Histidinol-phosphatase</fullName>
        <shortName evidence="8">HolPase</shortName>
        <ecNumber evidence="3 8">3.1.3.15</ecNumber>
    </recommendedName>
</protein>
<dbReference type="SMART" id="SM00481">
    <property type="entry name" value="POLIIIAc"/>
    <property type="match status" value="1"/>
</dbReference>
<evidence type="ECO:0000313" key="11">
    <source>
        <dbReference type="Proteomes" id="UP000622687"/>
    </source>
</evidence>
<dbReference type="Proteomes" id="UP000622687">
    <property type="component" value="Unassembled WGS sequence"/>
</dbReference>
<evidence type="ECO:0000256" key="1">
    <source>
        <dbReference type="ARBA" id="ARBA00004970"/>
    </source>
</evidence>
<accession>A0A934M2F5</accession>
<dbReference type="InterPro" id="IPR016195">
    <property type="entry name" value="Pol/histidinol_Pase-like"/>
</dbReference>